<evidence type="ECO:0000313" key="3">
    <source>
        <dbReference type="Proteomes" id="UP000001075"/>
    </source>
</evidence>
<dbReference type="AlphaFoldDB" id="G3I0R0"/>
<accession>G3I0R0</accession>
<feature type="compositionally biased region" description="Polar residues" evidence="1">
    <location>
        <begin position="67"/>
        <end position="76"/>
    </location>
</feature>
<sequence length="100" mass="11010">MVHLPQLHVIRAETWGAGAAGNPRPLANARMGKRHPQQLPCSNILHTTCVEHREDQAARQMVALQPCAQSRETPAESQDPRQDGSWGRDSPTSHASQTSR</sequence>
<feature type="region of interest" description="Disordered" evidence="1">
    <location>
        <begin position="63"/>
        <end position="100"/>
    </location>
</feature>
<reference evidence="3" key="1">
    <citation type="journal article" date="2011" name="Nat. Biotechnol.">
        <title>The genomic sequence of the Chinese hamster ovary (CHO)-K1 cell line.</title>
        <authorList>
            <person name="Xu X."/>
            <person name="Nagarajan H."/>
            <person name="Lewis N.E."/>
            <person name="Pan S."/>
            <person name="Cai Z."/>
            <person name="Liu X."/>
            <person name="Chen W."/>
            <person name="Xie M."/>
            <person name="Wang W."/>
            <person name="Hammond S."/>
            <person name="Andersen M.R."/>
            <person name="Neff N."/>
            <person name="Passarelli B."/>
            <person name="Koh W."/>
            <person name="Fan H.C."/>
            <person name="Wang J."/>
            <person name="Gui Y."/>
            <person name="Lee K.H."/>
            <person name="Betenbaugh M.J."/>
            <person name="Quake S.R."/>
            <person name="Famili I."/>
            <person name="Palsson B.O."/>
            <person name="Wang J."/>
        </authorList>
    </citation>
    <scope>NUCLEOTIDE SEQUENCE [LARGE SCALE GENOMIC DNA]</scope>
    <source>
        <strain evidence="3">CHO K1 cell line</strain>
    </source>
</reference>
<organism evidence="2 3">
    <name type="scientific">Cricetulus griseus</name>
    <name type="common">Chinese hamster</name>
    <name type="synonym">Cricetulus barabensis griseus</name>
    <dbReference type="NCBI Taxonomy" id="10029"/>
    <lineage>
        <taxon>Eukaryota</taxon>
        <taxon>Metazoa</taxon>
        <taxon>Chordata</taxon>
        <taxon>Craniata</taxon>
        <taxon>Vertebrata</taxon>
        <taxon>Euteleostomi</taxon>
        <taxon>Mammalia</taxon>
        <taxon>Eutheria</taxon>
        <taxon>Euarchontoglires</taxon>
        <taxon>Glires</taxon>
        <taxon>Rodentia</taxon>
        <taxon>Myomorpha</taxon>
        <taxon>Muroidea</taxon>
        <taxon>Cricetidae</taxon>
        <taxon>Cricetinae</taxon>
        <taxon>Cricetulus</taxon>
    </lineage>
</organism>
<feature type="compositionally biased region" description="Polar residues" evidence="1">
    <location>
        <begin position="90"/>
        <end position="100"/>
    </location>
</feature>
<protein>
    <submittedName>
        <fullName evidence="2">Uncharacterized protein</fullName>
    </submittedName>
</protein>
<dbReference type="Proteomes" id="UP000001075">
    <property type="component" value="Unassembled WGS sequence"/>
</dbReference>
<proteinExistence type="predicted"/>
<gene>
    <name evidence="2" type="ORF">I79_016949</name>
</gene>
<evidence type="ECO:0000256" key="1">
    <source>
        <dbReference type="SAM" id="MobiDB-lite"/>
    </source>
</evidence>
<name>G3I0R0_CRIGR</name>
<dbReference type="InParanoid" id="G3I0R0"/>
<evidence type="ECO:0000313" key="2">
    <source>
        <dbReference type="EMBL" id="EGW07124.1"/>
    </source>
</evidence>
<dbReference type="EMBL" id="JH001027">
    <property type="protein sequence ID" value="EGW07124.1"/>
    <property type="molecule type" value="Genomic_DNA"/>
</dbReference>